<sequence length="155" mass="15999">MNAVGAGVLLLAVSACADTGDDVGYGGTPTPEETEATESHSRDMSAPEIPPIEEAPADAEPFAVEQVDSAALPEDYPVEVWTSEDGTVVGTDGREGGCTVVSAELVEETADSVTIELVETGPGEDAICTQDIRIRPVSVELAEPIGERTVVLEAS</sequence>
<dbReference type="RefSeq" id="WP_221312373.1">
    <property type="nucleotide sequence ID" value="NZ_CP014859.1"/>
</dbReference>
<evidence type="ECO:0000313" key="3">
    <source>
        <dbReference type="EMBL" id="AOS62475.1"/>
    </source>
</evidence>
<feature type="signal peptide" evidence="2">
    <location>
        <begin position="1"/>
        <end position="17"/>
    </location>
</feature>
<accession>A0AAC9MXP5</accession>
<dbReference type="EMBL" id="CP014859">
    <property type="protein sequence ID" value="AOS62475.1"/>
    <property type="molecule type" value="Genomic_DNA"/>
</dbReference>
<gene>
    <name evidence="3" type="ORF">TL08_08300</name>
</gene>
<dbReference type="KEGG" id="ahm:TL08_08300"/>
<proteinExistence type="predicted"/>
<feature type="region of interest" description="Disordered" evidence="1">
    <location>
        <begin position="19"/>
        <end position="58"/>
    </location>
</feature>
<name>A0AAC9MXP5_9PSEU</name>
<evidence type="ECO:0000256" key="1">
    <source>
        <dbReference type="SAM" id="MobiDB-lite"/>
    </source>
</evidence>
<keyword evidence="4" id="KW-1185">Reference proteome</keyword>
<protein>
    <recommendedName>
        <fullName evidence="5">Lipoprotein</fullName>
    </recommendedName>
</protein>
<dbReference type="AlphaFoldDB" id="A0AAC9MXP5"/>
<organism evidence="3 4">
    <name type="scientific">Actinoalloteichus hymeniacidonis</name>
    <dbReference type="NCBI Taxonomy" id="340345"/>
    <lineage>
        <taxon>Bacteria</taxon>
        <taxon>Bacillati</taxon>
        <taxon>Actinomycetota</taxon>
        <taxon>Actinomycetes</taxon>
        <taxon>Pseudonocardiales</taxon>
        <taxon>Pseudonocardiaceae</taxon>
        <taxon>Actinoalloteichus</taxon>
    </lineage>
</organism>
<evidence type="ECO:0000313" key="4">
    <source>
        <dbReference type="Proteomes" id="UP000095210"/>
    </source>
</evidence>
<reference evidence="4" key="1">
    <citation type="submission" date="2016-03" db="EMBL/GenBank/DDBJ databases">
        <title>Complete genome sequence of the type strain Actinoalloteichus hymeniacidonis DSM 45092.</title>
        <authorList>
            <person name="Schaffert L."/>
            <person name="Albersmeier A."/>
            <person name="Winkler A."/>
            <person name="Kalinowski J."/>
            <person name="Zotchev S."/>
            <person name="Ruckert C."/>
        </authorList>
    </citation>
    <scope>NUCLEOTIDE SEQUENCE [LARGE SCALE GENOMIC DNA]</scope>
    <source>
        <strain evidence="4">HPA177(T) (DSM 45092(T))</strain>
    </source>
</reference>
<dbReference type="Proteomes" id="UP000095210">
    <property type="component" value="Chromosome"/>
</dbReference>
<evidence type="ECO:0000256" key="2">
    <source>
        <dbReference type="SAM" id="SignalP"/>
    </source>
</evidence>
<evidence type="ECO:0008006" key="5">
    <source>
        <dbReference type="Google" id="ProtNLM"/>
    </source>
</evidence>
<feature type="chain" id="PRO_5041998375" description="Lipoprotein" evidence="2">
    <location>
        <begin position="18"/>
        <end position="155"/>
    </location>
</feature>
<keyword evidence="2" id="KW-0732">Signal</keyword>